<feature type="region of interest" description="Disordered" evidence="1">
    <location>
        <begin position="1"/>
        <end position="38"/>
    </location>
</feature>
<evidence type="ECO:0000313" key="3">
    <source>
        <dbReference type="EMBL" id="GAP66804.1"/>
    </source>
</evidence>
<accession>A0A0K8QPI4</accession>
<feature type="region of interest" description="Disordered" evidence="1">
    <location>
        <begin position="74"/>
        <end position="110"/>
    </location>
</feature>
<evidence type="ECO:0000256" key="1">
    <source>
        <dbReference type="SAM" id="MobiDB-lite"/>
    </source>
</evidence>
<dbReference type="EMBL" id="DF952378">
    <property type="protein sequence ID" value="GAN43851.1"/>
    <property type="molecule type" value="Genomic_DNA"/>
</dbReference>
<dbReference type="EMBL" id="DF970235">
    <property type="protein sequence ID" value="GAP66804.1"/>
    <property type="molecule type" value="Genomic_DNA"/>
</dbReference>
<evidence type="ECO:0000313" key="4">
    <source>
        <dbReference type="Proteomes" id="UP000253740"/>
    </source>
</evidence>
<dbReference type="HOGENOM" id="CLU_173248_0_0_6"/>
<name>A0A0K8QPI4_9GAMM</name>
<dbReference type="Proteomes" id="UP000253740">
    <property type="component" value="Unassembled WGS sequence"/>
</dbReference>
<proteinExistence type="predicted"/>
<reference evidence="2" key="1">
    <citation type="submission" date="2015-03" db="EMBL/GenBank/DDBJ databases">
        <title>Draft genome sequence of Mizugakiibacter sediminis skMP5.</title>
        <authorList>
            <person name="Watanabe T."/>
            <person name="Kojima H."/>
            <person name="Fukui M."/>
        </authorList>
    </citation>
    <scope>NUCLEOTIDE SEQUENCE</scope>
    <source>
        <strain evidence="2">SkMP5</strain>
    </source>
</reference>
<dbReference type="STRING" id="1475481.GCA_000953855_02167"/>
<organism evidence="3">
    <name type="scientific">Mizugakiibacter sediminis</name>
    <dbReference type="NCBI Taxonomy" id="1475481"/>
    <lineage>
        <taxon>Bacteria</taxon>
        <taxon>Pseudomonadati</taxon>
        <taxon>Pseudomonadota</taxon>
        <taxon>Gammaproteobacteria</taxon>
        <taxon>Lysobacterales</taxon>
        <taxon>Rhodanobacteraceae</taxon>
        <taxon>Mizugakiibacter</taxon>
    </lineage>
</organism>
<evidence type="ECO:0000313" key="2">
    <source>
        <dbReference type="EMBL" id="GAN43851.1"/>
    </source>
</evidence>
<sequence length="110" mass="11299">MAGVKGRSGGPRKNAGGARPGAGRPKKEQPAPKPVEATQDMLALLQDIALGKIEATPIQVRAAIAAVQYTHAKVGEGGKKEKKQAEAEKVAGRFAPATPPRLVASGGKRV</sequence>
<reference evidence="3" key="2">
    <citation type="submission" date="2015-08" db="EMBL/GenBank/DDBJ databases">
        <title>Complete DNA Sequence of Pseudomonas syringae pv. actinidiae, the Causal Agent of Kiwifruit Canker Disease.</title>
        <authorList>
            <person name="Rikkerink E.H.A."/>
            <person name="Fineran P.C."/>
        </authorList>
    </citation>
    <scope>NUCLEOTIDE SEQUENCE</scope>
    <source>
        <strain evidence="3">SkMP5</strain>
    </source>
</reference>
<dbReference type="RefSeq" id="WP_062537393.1">
    <property type="nucleotide sequence ID" value="NZ_DF970235.1"/>
</dbReference>
<dbReference type="AlphaFoldDB" id="A0A0K8QPI4"/>
<feature type="compositionally biased region" description="Low complexity" evidence="1">
    <location>
        <begin position="11"/>
        <end position="23"/>
    </location>
</feature>
<feature type="compositionally biased region" description="Basic and acidic residues" evidence="1">
    <location>
        <begin position="74"/>
        <end position="91"/>
    </location>
</feature>
<protein>
    <submittedName>
        <fullName evidence="3">Uncharacterized protein</fullName>
    </submittedName>
</protein>
<dbReference type="OrthoDB" id="7026710at2"/>
<keyword evidence="4" id="KW-1185">Reference proteome</keyword>
<gene>
    <name evidence="2" type="ORF">MBSD_0364</name>
    <name evidence="3" type="ORF">MBSD_n2119</name>
</gene>